<organism evidence="3 4">
    <name type="scientific">Azospirillum thermophilum</name>
    <dbReference type="NCBI Taxonomy" id="2202148"/>
    <lineage>
        <taxon>Bacteria</taxon>
        <taxon>Pseudomonadati</taxon>
        <taxon>Pseudomonadota</taxon>
        <taxon>Alphaproteobacteria</taxon>
        <taxon>Rhodospirillales</taxon>
        <taxon>Azospirillaceae</taxon>
        <taxon>Azospirillum</taxon>
    </lineage>
</organism>
<dbReference type="PRINTS" id="PR01438">
    <property type="entry name" value="UNVRSLSTRESS"/>
</dbReference>
<feature type="domain" description="UspA" evidence="2">
    <location>
        <begin position="157"/>
        <end position="277"/>
    </location>
</feature>
<sequence length="279" mass="29833">MTYRMLVPLHTHPEGNTETIAVHVAEIARHLSADVHALACAAEFPQASSPLGNYLLGVPAMIEDAREKSRSRGRTLFQALRDRLDPAGIPLHTEWADCFPSLFGDVVAVRGRYHDLILVGAGTGDQASSPAMAEAAIFGSGRPTLLVPEAGPPGTPDHVLIAWDGSRVAARAVADADPFLRRARTVTIATVVDDKALEDAHAAERLAEHLADHGIQARVRQVQGNGRPTAEALLHHMAEKGANLLVMGGFGHSRLRDFVLGGATRGVLDDVRRPVLLSH</sequence>
<proteinExistence type="inferred from homology"/>
<reference evidence="4" key="1">
    <citation type="submission" date="2018-05" db="EMBL/GenBank/DDBJ databases">
        <title>Azospirillum thermophila sp. nov., a novel isolated from hot spring.</title>
        <authorList>
            <person name="Zhao Z."/>
        </authorList>
    </citation>
    <scope>NUCLEOTIDE SEQUENCE [LARGE SCALE GENOMIC DNA]</scope>
    <source>
        <strain evidence="4">CFH 70021</strain>
    </source>
</reference>
<dbReference type="OrthoDB" id="9804721at2"/>
<gene>
    <name evidence="3" type="ORF">DEW08_09845</name>
</gene>
<dbReference type="Pfam" id="PF00582">
    <property type="entry name" value="Usp"/>
    <property type="match status" value="1"/>
</dbReference>
<dbReference type="RefSeq" id="WP_109326636.1">
    <property type="nucleotide sequence ID" value="NZ_CP029353.1"/>
</dbReference>
<evidence type="ECO:0000259" key="2">
    <source>
        <dbReference type="Pfam" id="PF00582"/>
    </source>
</evidence>
<dbReference type="PANTHER" id="PTHR46268:SF15">
    <property type="entry name" value="UNIVERSAL STRESS PROTEIN HP_0031"/>
    <property type="match status" value="1"/>
</dbReference>
<dbReference type="CDD" id="cd00293">
    <property type="entry name" value="USP-like"/>
    <property type="match status" value="1"/>
</dbReference>
<evidence type="ECO:0000313" key="4">
    <source>
        <dbReference type="Proteomes" id="UP000245629"/>
    </source>
</evidence>
<comment type="similarity">
    <text evidence="1">Belongs to the universal stress protein A family.</text>
</comment>
<dbReference type="PANTHER" id="PTHR46268">
    <property type="entry name" value="STRESS RESPONSE PROTEIN NHAX"/>
    <property type="match status" value="1"/>
</dbReference>
<evidence type="ECO:0000256" key="1">
    <source>
        <dbReference type="ARBA" id="ARBA00008791"/>
    </source>
</evidence>
<dbReference type="KEGG" id="azz:DEW08_09845"/>
<name>A0A2S2CPU7_9PROT</name>
<dbReference type="SUPFAM" id="SSF52402">
    <property type="entry name" value="Adenine nucleotide alpha hydrolases-like"/>
    <property type="match status" value="1"/>
</dbReference>
<dbReference type="Gene3D" id="3.40.50.12370">
    <property type="match status" value="1"/>
</dbReference>
<protein>
    <submittedName>
        <fullName evidence="3">Universal stress protein</fullName>
    </submittedName>
</protein>
<dbReference type="Proteomes" id="UP000245629">
    <property type="component" value="Chromosome 2"/>
</dbReference>
<dbReference type="AlphaFoldDB" id="A0A2S2CPU7"/>
<dbReference type="InterPro" id="IPR006015">
    <property type="entry name" value="Universal_stress_UspA"/>
</dbReference>
<dbReference type="EMBL" id="CP029353">
    <property type="protein sequence ID" value="AWK86502.1"/>
    <property type="molecule type" value="Genomic_DNA"/>
</dbReference>
<dbReference type="InterPro" id="IPR006016">
    <property type="entry name" value="UspA"/>
</dbReference>
<evidence type="ECO:0000313" key="3">
    <source>
        <dbReference type="EMBL" id="AWK86502.1"/>
    </source>
</evidence>
<accession>A0A2S2CPU7</accession>
<keyword evidence="4" id="KW-1185">Reference proteome</keyword>